<dbReference type="InterPro" id="IPR002925">
    <property type="entry name" value="Dienelactn_hydro"/>
</dbReference>
<dbReference type="InterPro" id="IPR051049">
    <property type="entry name" value="Dienelactone_hydrolase-like"/>
</dbReference>
<proteinExistence type="predicted"/>
<evidence type="ECO:0000259" key="1">
    <source>
        <dbReference type="Pfam" id="PF01738"/>
    </source>
</evidence>
<dbReference type="OrthoDB" id="9771666at2"/>
<sequence length="271" mass="29629">MSLHTEWIRYGSEQVYSGYLAKPERAADGQPAVVVLQEIWGVDDHIQDVTRRFAQAGYVAFAPDLYAEHGARRPGLDVPSVEAVKRFLNEVSPAVWHDASAREAALSKLPEPDQTTIRTTFGTLFGGLNLDAYGDQLISTTDFLRNHYSTTSGQPIVSVGFCMGGALSAILAATDEKLAGAAIFYGRAPSEEQIANIACPVRGFYGALDDGITSQVPGFAEKMKENGKSFSYKVYENAHHAFFNDTRASYNPRAVRAAFAEVLSFFDEVTR</sequence>
<organism evidence="2 3">
    <name type="scientific">Alicyclobacillus acidoterrestris (strain ATCC 49025 / DSM 3922 / CIP 106132 / NCIMB 13137 / GD3B)</name>
    <dbReference type="NCBI Taxonomy" id="1356854"/>
    <lineage>
        <taxon>Bacteria</taxon>
        <taxon>Bacillati</taxon>
        <taxon>Bacillota</taxon>
        <taxon>Bacilli</taxon>
        <taxon>Bacillales</taxon>
        <taxon>Alicyclobacillaceae</taxon>
        <taxon>Alicyclobacillus</taxon>
    </lineage>
</organism>
<dbReference type="RefSeq" id="WP_031219050.1">
    <property type="nucleotide sequence ID" value="NZ_AURB01000158.1"/>
</dbReference>
<dbReference type="Proteomes" id="UP000829401">
    <property type="component" value="Chromosome"/>
</dbReference>
<gene>
    <name evidence="2" type="ORF">K1I37_19620</name>
</gene>
<name>A0A9E7CVX5_ALIAG</name>
<dbReference type="GO" id="GO:0016787">
    <property type="term" value="F:hydrolase activity"/>
    <property type="evidence" value="ECO:0007669"/>
    <property type="project" value="UniProtKB-KW"/>
</dbReference>
<dbReference type="PANTHER" id="PTHR46623:SF6">
    <property type="entry name" value="ALPHA_BETA-HYDROLASES SUPERFAMILY PROTEIN"/>
    <property type="match status" value="1"/>
</dbReference>
<dbReference type="Pfam" id="PF01738">
    <property type="entry name" value="DLH"/>
    <property type="match status" value="1"/>
</dbReference>
<feature type="domain" description="Dienelactone hydrolase" evidence="1">
    <location>
        <begin position="18"/>
        <end position="269"/>
    </location>
</feature>
<dbReference type="EMBL" id="CP080467">
    <property type="protein sequence ID" value="UNO48818.1"/>
    <property type="molecule type" value="Genomic_DNA"/>
</dbReference>
<evidence type="ECO:0000313" key="2">
    <source>
        <dbReference type="EMBL" id="UNO48818.1"/>
    </source>
</evidence>
<dbReference type="Gene3D" id="3.40.50.1820">
    <property type="entry name" value="alpha/beta hydrolase"/>
    <property type="match status" value="1"/>
</dbReference>
<dbReference type="AlphaFoldDB" id="A0A9E7CVX5"/>
<accession>A0A9E7CVX5</accession>
<protein>
    <submittedName>
        <fullName evidence="2">Dienelactone hydrolase family protein</fullName>
    </submittedName>
</protein>
<dbReference type="InterPro" id="IPR029058">
    <property type="entry name" value="AB_hydrolase_fold"/>
</dbReference>
<dbReference type="KEGG" id="aaco:K1I37_19620"/>
<reference evidence="3" key="1">
    <citation type="journal article" date="2022" name="G3 (Bethesda)">
        <title>Unveiling the complete genome sequence of Alicyclobacillus acidoterrestris DSM 3922T, a taint-producing strain.</title>
        <authorList>
            <person name="Leonardo I.C."/>
            <person name="Barreto Crespo M.T."/>
            <person name="Gaspar F.B."/>
        </authorList>
    </citation>
    <scope>NUCLEOTIDE SEQUENCE [LARGE SCALE GENOMIC DNA]</scope>
    <source>
        <strain evidence="3">DSM 3922</strain>
    </source>
</reference>
<dbReference type="SUPFAM" id="SSF53474">
    <property type="entry name" value="alpha/beta-Hydrolases"/>
    <property type="match status" value="1"/>
</dbReference>
<evidence type="ECO:0000313" key="3">
    <source>
        <dbReference type="Proteomes" id="UP000829401"/>
    </source>
</evidence>
<keyword evidence="2" id="KW-0378">Hydrolase</keyword>
<dbReference type="PANTHER" id="PTHR46623">
    <property type="entry name" value="CARBOXYMETHYLENEBUTENOLIDASE-RELATED"/>
    <property type="match status" value="1"/>
</dbReference>
<keyword evidence="3" id="KW-1185">Reference proteome</keyword>